<protein>
    <recommendedName>
        <fullName evidence="1">Flavin reductase like domain-containing protein</fullName>
    </recommendedName>
</protein>
<dbReference type="InterPro" id="IPR012349">
    <property type="entry name" value="Split_barrel_FMN-bd"/>
</dbReference>
<gene>
    <name evidence="2" type="ORF">GQ43DRAFT_455992</name>
</gene>
<evidence type="ECO:0000313" key="2">
    <source>
        <dbReference type="EMBL" id="KAF2201100.1"/>
    </source>
</evidence>
<evidence type="ECO:0000259" key="1">
    <source>
        <dbReference type="SMART" id="SM00903"/>
    </source>
</evidence>
<name>A0A9P4JL13_9PLEO</name>
<reference evidence="2" key="1">
    <citation type="journal article" date="2020" name="Stud. Mycol.">
        <title>101 Dothideomycetes genomes: a test case for predicting lifestyles and emergence of pathogens.</title>
        <authorList>
            <person name="Haridas S."/>
            <person name="Albert R."/>
            <person name="Binder M."/>
            <person name="Bloem J."/>
            <person name="Labutti K."/>
            <person name="Salamov A."/>
            <person name="Andreopoulos B."/>
            <person name="Baker S."/>
            <person name="Barry K."/>
            <person name="Bills G."/>
            <person name="Bluhm B."/>
            <person name="Cannon C."/>
            <person name="Castanera R."/>
            <person name="Culley D."/>
            <person name="Daum C."/>
            <person name="Ezra D."/>
            <person name="Gonzalez J."/>
            <person name="Henrissat B."/>
            <person name="Kuo A."/>
            <person name="Liang C."/>
            <person name="Lipzen A."/>
            <person name="Lutzoni F."/>
            <person name="Magnuson J."/>
            <person name="Mondo S."/>
            <person name="Nolan M."/>
            <person name="Ohm R."/>
            <person name="Pangilinan J."/>
            <person name="Park H.-J."/>
            <person name="Ramirez L."/>
            <person name="Alfaro M."/>
            <person name="Sun H."/>
            <person name="Tritt A."/>
            <person name="Yoshinaga Y."/>
            <person name="Zwiers L.-H."/>
            <person name="Turgeon B."/>
            <person name="Goodwin S."/>
            <person name="Spatafora J."/>
            <person name="Crous P."/>
            <person name="Grigoriev I."/>
        </authorList>
    </citation>
    <scope>NUCLEOTIDE SEQUENCE</scope>
    <source>
        <strain evidence="2">ATCC 74209</strain>
    </source>
</reference>
<dbReference type="OrthoDB" id="298012at2759"/>
<dbReference type="Gene3D" id="2.30.110.10">
    <property type="entry name" value="Electron Transport, Fmn-binding Protein, Chain A"/>
    <property type="match status" value="1"/>
</dbReference>
<accession>A0A9P4JL13</accession>
<dbReference type="PANTHER" id="PTHR43812">
    <property type="entry name" value="BLR2425 PROTEIN"/>
    <property type="match status" value="1"/>
</dbReference>
<dbReference type="PANTHER" id="PTHR43812:SF2">
    <property type="entry name" value="FLAVIN REDUCTASE LIKE DOMAIN-CONTAINING PROTEIN"/>
    <property type="match status" value="1"/>
</dbReference>
<dbReference type="AlphaFoldDB" id="A0A9P4JL13"/>
<sequence>MFYEPGKTDHGLPHDPFKACVTPRPIGWISTLSSTGIANLAPYSQFNNLTFDPPYVMFSANQTPSNTQKDTVANVETTGVFVWNLATWELKDAVNVSARQVPEGVDEFELTGVEAGESRVVKVDVEGRGQVPVPMVKKSPIQFECTYHSTIRLPGHPPMGTADIVIGKVVGIHISDDVLTNGKVDVKKTEPIARLGYFEYAVVRGEGVFEMTIPVGEGEEGEGLLVGLEGCAKGNRRHGRDYNNFRKAPDSINFNRDYMKSRLNIQKNQFETPYYRLCCTRG</sequence>
<dbReference type="SUPFAM" id="SSF50475">
    <property type="entry name" value="FMN-binding split barrel"/>
    <property type="match status" value="1"/>
</dbReference>
<dbReference type="GO" id="GO:0010181">
    <property type="term" value="F:FMN binding"/>
    <property type="evidence" value="ECO:0007669"/>
    <property type="project" value="InterPro"/>
</dbReference>
<dbReference type="Pfam" id="PF01613">
    <property type="entry name" value="Flavin_Reduct"/>
    <property type="match status" value="1"/>
</dbReference>
<keyword evidence="3" id="KW-1185">Reference proteome</keyword>
<organism evidence="2 3">
    <name type="scientific">Delitschia confertaspora ATCC 74209</name>
    <dbReference type="NCBI Taxonomy" id="1513339"/>
    <lineage>
        <taxon>Eukaryota</taxon>
        <taxon>Fungi</taxon>
        <taxon>Dikarya</taxon>
        <taxon>Ascomycota</taxon>
        <taxon>Pezizomycotina</taxon>
        <taxon>Dothideomycetes</taxon>
        <taxon>Pleosporomycetidae</taxon>
        <taxon>Pleosporales</taxon>
        <taxon>Delitschiaceae</taxon>
        <taxon>Delitschia</taxon>
    </lineage>
</organism>
<evidence type="ECO:0000313" key="3">
    <source>
        <dbReference type="Proteomes" id="UP000799536"/>
    </source>
</evidence>
<dbReference type="SMART" id="SM00903">
    <property type="entry name" value="Flavin_Reduct"/>
    <property type="match status" value="1"/>
</dbReference>
<comment type="caution">
    <text evidence="2">The sequence shown here is derived from an EMBL/GenBank/DDBJ whole genome shotgun (WGS) entry which is preliminary data.</text>
</comment>
<dbReference type="Proteomes" id="UP000799536">
    <property type="component" value="Unassembled WGS sequence"/>
</dbReference>
<proteinExistence type="predicted"/>
<dbReference type="InterPro" id="IPR002563">
    <property type="entry name" value="Flavin_Rdtase-like_dom"/>
</dbReference>
<dbReference type="EMBL" id="ML993991">
    <property type="protein sequence ID" value="KAF2201100.1"/>
    <property type="molecule type" value="Genomic_DNA"/>
</dbReference>
<feature type="domain" description="Flavin reductase like" evidence="1">
    <location>
        <begin position="19"/>
        <end position="183"/>
    </location>
</feature>